<dbReference type="Pfam" id="PF07670">
    <property type="entry name" value="Gate"/>
    <property type="match status" value="1"/>
</dbReference>
<dbReference type="InterPro" id="IPR011657">
    <property type="entry name" value="CNT_C_dom"/>
</dbReference>
<feature type="transmembrane region" description="Helical" evidence="7">
    <location>
        <begin position="295"/>
        <end position="315"/>
    </location>
</feature>
<accession>A0A090APJ8</accession>
<dbReference type="STRING" id="40754.THII_3915"/>
<dbReference type="AlphaFoldDB" id="A0A090APJ8"/>
<proteinExistence type="inferred from homology"/>
<evidence type="ECO:0000259" key="9">
    <source>
        <dbReference type="Pfam" id="PF07662"/>
    </source>
</evidence>
<feature type="domain" description="Concentrative nucleoside transporter N-terminal" evidence="8">
    <location>
        <begin position="7"/>
        <end position="80"/>
    </location>
</feature>
<feature type="domain" description="Concentrative nucleoside transporter C-terminal" evidence="9">
    <location>
        <begin position="207"/>
        <end position="410"/>
    </location>
</feature>
<keyword evidence="4 7" id="KW-0812">Transmembrane</keyword>
<feature type="transmembrane region" description="Helical" evidence="7">
    <location>
        <begin position="208"/>
        <end position="227"/>
    </location>
</feature>
<keyword evidence="6 7" id="KW-0472">Membrane</keyword>
<comment type="subcellular location">
    <subcellularLocation>
        <location evidence="1">Cell membrane</location>
        <topology evidence="1">Multi-pass membrane protein</topology>
    </subcellularLocation>
</comment>
<gene>
    <name evidence="11" type="ORF">THII_3915</name>
</gene>
<keyword evidence="3" id="KW-1003">Cell membrane</keyword>
<comment type="similarity">
    <text evidence="2">Belongs to the concentrative nucleoside transporter (CNT) (TC 2.A.41) family.</text>
</comment>
<dbReference type="InterPro" id="IPR002668">
    <property type="entry name" value="CNT_N_dom"/>
</dbReference>
<feature type="transmembrane region" description="Helical" evidence="7">
    <location>
        <begin position="392"/>
        <end position="413"/>
    </location>
</feature>
<feature type="transmembrane region" description="Helical" evidence="7">
    <location>
        <begin position="33"/>
        <end position="51"/>
    </location>
</feature>
<dbReference type="KEGG" id="tig:THII_3915"/>
<dbReference type="Pfam" id="PF01773">
    <property type="entry name" value="Nucleos_tra2_N"/>
    <property type="match status" value="1"/>
</dbReference>
<evidence type="ECO:0000256" key="6">
    <source>
        <dbReference type="ARBA" id="ARBA00023136"/>
    </source>
</evidence>
<name>A0A090APJ8_9GAMM</name>
<keyword evidence="5 7" id="KW-1133">Transmembrane helix</keyword>
<evidence type="ECO:0000313" key="12">
    <source>
        <dbReference type="Proteomes" id="UP000031623"/>
    </source>
</evidence>
<evidence type="ECO:0000256" key="2">
    <source>
        <dbReference type="ARBA" id="ARBA00009033"/>
    </source>
</evidence>
<dbReference type="EMBL" id="AP014633">
    <property type="protein sequence ID" value="BAP58212.1"/>
    <property type="molecule type" value="Genomic_DNA"/>
</dbReference>
<dbReference type="Pfam" id="PF07662">
    <property type="entry name" value="Nucleos_tra2_C"/>
    <property type="match status" value="1"/>
</dbReference>
<dbReference type="GO" id="GO:0015293">
    <property type="term" value="F:symporter activity"/>
    <property type="evidence" value="ECO:0007669"/>
    <property type="project" value="TreeGrafter"/>
</dbReference>
<feature type="transmembrane region" description="Helical" evidence="7">
    <location>
        <begin position="355"/>
        <end position="380"/>
    </location>
</feature>
<evidence type="ECO:0000313" key="11">
    <source>
        <dbReference type="EMBL" id="BAP58212.1"/>
    </source>
</evidence>
<evidence type="ECO:0000256" key="7">
    <source>
        <dbReference type="SAM" id="Phobius"/>
    </source>
</evidence>
<evidence type="ECO:0000256" key="5">
    <source>
        <dbReference type="ARBA" id="ARBA00022989"/>
    </source>
</evidence>
<feature type="transmembrane region" description="Helical" evidence="7">
    <location>
        <begin position="57"/>
        <end position="83"/>
    </location>
</feature>
<dbReference type="GO" id="GO:0005337">
    <property type="term" value="F:nucleoside transmembrane transporter activity"/>
    <property type="evidence" value="ECO:0007669"/>
    <property type="project" value="InterPro"/>
</dbReference>
<feature type="transmembrane region" description="Helical" evidence="7">
    <location>
        <begin position="95"/>
        <end position="119"/>
    </location>
</feature>
<protein>
    <submittedName>
        <fullName evidence="11">NupC family protein</fullName>
    </submittedName>
</protein>
<dbReference type="InterPro" id="IPR008276">
    <property type="entry name" value="C_nuclsd_transpt"/>
</dbReference>
<feature type="transmembrane region" description="Helical" evidence="7">
    <location>
        <begin position="6"/>
        <end position="26"/>
    </location>
</feature>
<dbReference type="PANTHER" id="PTHR10590:SF4">
    <property type="entry name" value="SOLUTE CARRIER FAMILY 28 MEMBER 3"/>
    <property type="match status" value="1"/>
</dbReference>
<evidence type="ECO:0000259" key="8">
    <source>
        <dbReference type="Pfam" id="PF01773"/>
    </source>
</evidence>
<dbReference type="GO" id="GO:0005886">
    <property type="term" value="C:plasma membrane"/>
    <property type="evidence" value="ECO:0007669"/>
    <property type="project" value="UniProtKB-SubCell"/>
</dbReference>
<feature type="domain" description="Nucleoside transporter/FeoB GTPase Gate" evidence="10">
    <location>
        <begin position="99"/>
        <end position="199"/>
    </location>
</feature>
<evidence type="ECO:0000256" key="3">
    <source>
        <dbReference type="ARBA" id="ARBA00022475"/>
    </source>
</evidence>
<reference evidence="11 12" key="1">
    <citation type="journal article" date="2014" name="ISME J.">
        <title>Ecophysiology of Thioploca ingrica as revealed by the complete genome sequence supplemented with proteomic evidence.</title>
        <authorList>
            <person name="Kojima H."/>
            <person name="Ogura Y."/>
            <person name="Yamamoto N."/>
            <person name="Togashi T."/>
            <person name="Mori H."/>
            <person name="Watanabe T."/>
            <person name="Nemoto F."/>
            <person name="Kurokawa K."/>
            <person name="Hayashi T."/>
            <person name="Fukui M."/>
        </authorList>
    </citation>
    <scope>NUCLEOTIDE SEQUENCE [LARGE SCALE GENOMIC DNA]</scope>
</reference>
<feature type="transmembrane region" description="Helical" evidence="7">
    <location>
        <begin position="174"/>
        <end position="196"/>
    </location>
</feature>
<dbReference type="InterPro" id="IPR011642">
    <property type="entry name" value="Gate_dom"/>
</dbReference>
<sequence>MILQGILGLGAILLIAYIFSEARAAISWKRTMIGLGIHFSLAIILLKIPIFKEFFLLLNQVVFLLEQATTAGTSFVFGYLGGGEPPFTVQQPQQLFILAFKALPLLLVMSALSAVLYYYRILPVVVQFFSWLLEKSLHISGTVGLGAAANAFMGMVEAPLLIRPYLSKMSRDEIFAVMVAGMSTIAGTMMVLYANILSSRIPEAMGHILTASLLNVISALIIALIIVPQPAYARTEKVILPKFASSAMDAIVTGTTDGVKLLINIIAMLIVLVALVNLVNQILQLLPPLYEQPITLQRIFGLIMAPLTFLMGIPYNEIFTAGSLMGTKVILNELIAYVDLANLPENALQPKSRLIMMYAMCGFANIGSLGIMIGGMTAMVPEKRDELVSLGIKSIFAGVLATCFTATIVGLILSF</sequence>
<dbReference type="Proteomes" id="UP000031623">
    <property type="component" value="Chromosome"/>
</dbReference>
<feature type="transmembrane region" description="Helical" evidence="7">
    <location>
        <begin position="261"/>
        <end position="283"/>
    </location>
</feature>
<evidence type="ECO:0000259" key="10">
    <source>
        <dbReference type="Pfam" id="PF07670"/>
    </source>
</evidence>
<organism evidence="11 12">
    <name type="scientific">Thioploca ingrica</name>
    <dbReference type="NCBI Taxonomy" id="40754"/>
    <lineage>
        <taxon>Bacteria</taxon>
        <taxon>Pseudomonadati</taxon>
        <taxon>Pseudomonadota</taxon>
        <taxon>Gammaproteobacteria</taxon>
        <taxon>Thiotrichales</taxon>
        <taxon>Thiotrichaceae</taxon>
        <taxon>Thioploca</taxon>
    </lineage>
</organism>
<evidence type="ECO:0000256" key="4">
    <source>
        <dbReference type="ARBA" id="ARBA00022692"/>
    </source>
</evidence>
<keyword evidence="12" id="KW-1185">Reference proteome</keyword>
<dbReference type="PANTHER" id="PTHR10590">
    <property type="entry name" value="SODIUM/NUCLEOSIDE COTRANSPORTER"/>
    <property type="match status" value="1"/>
</dbReference>
<dbReference type="OrthoDB" id="9766455at2"/>
<feature type="transmembrane region" description="Helical" evidence="7">
    <location>
        <begin position="139"/>
        <end position="162"/>
    </location>
</feature>
<dbReference type="HOGENOM" id="CLU_016813_4_2_6"/>
<evidence type="ECO:0000256" key="1">
    <source>
        <dbReference type="ARBA" id="ARBA00004651"/>
    </source>
</evidence>